<evidence type="ECO:0000259" key="7">
    <source>
        <dbReference type="Pfam" id="PF14322"/>
    </source>
</evidence>
<evidence type="ECO:0000313" key="9">
    <source>
        <dbReference type="Proteomes" id="UP000192756"/>
    </source>
</evidence>
<dbReference type="PROSITE" id="PS51257">
    <property type="entry name" value="PROKAR_LIPOPROTEIN"/>
    <property type="match status" value="1"/>
</dbReference>
<dbReference type="AlphaFoldDB" id="A0A1W2CQF8"/>
<evidence type="ECO:0000256" key="1">
    <source>
        <dbReference type="ARBA" id="ARBA00004442"/>
    </source>
</evidence>
<comment type="similarity">
    <text evidence="2">Belongs to the SusD family.</text>
</comment>
<dbReference type="GO" id="GO:0009279">
    <property type="term" value="C:cell outer membrane"/>
    <property type="evidence" value="ECO:0007669"/>
    <property type="project" value="UniProtKB-SubCell"/>
</dbReference>
<dbReference type="Gene3D" id="1.25.40.390">
    <property type="match status" value="1"/>
</dbReference>
<feature type="domain" description="RagB/SusD" evidence="6">
    <location>
        <begin position="317"/>
        <end position="577"/>
    </location>
</feature>
<organism evidence="8 9">
    <name type="scientific">Pedobacter africanus</name>
    <dbReference type="NCBI Taxonomy" id="151894"/>
    <lineage>
        <taxon>Bacteria</taxon>
        <taxon>Pseudomonadati</taxon>
        <taxon>Bacteroidota</taxon>
        <taxon>Sphingobacteriia</taxon>
        <taxon>Sphingobacteriales</taxon>
        <taxon>Sphingobacteriaceae</taxon>
        <taxon>Pedobacter</taxon>
    </lineage>
</organism>
<dbReference type="STRING" id="151894.SAMN04488524_3093"/>
<sequence>MKNILRIFIVLSFLTAGCTKDYLNITPDGRTTLDDIFKDEKRTEAYLNRIYGQMPSYFWKYGFFDFLAPFSDEAYAHSGAVMAWSAGSLNASGNPLHTHQERGKGVYHYGTFWAGIRDANVFLQNIQTANIPSATNRERFRAEAQLLRAFYYWELIKEYGPMPVVTAPFTNDFDYTTLKRPSFQDCVNFIVKECDEVIANNSMPIRITTEAERGRFTKAVAYAVKSQALLYNASPLWNASNDKSKWEAASLAAQSAINALTTQGYSLVDNYGDYFLSKTDISSSPRDKETIYEIFEGQIDPVFSIINSIPSKPGMFKVGATPSQELVDSYDMQATGEPIIKGYQDADHTQPIFNPAAGYDPSKPYLGRDPRFYATVWYNGAAYDNIAGNVHIMETYVGGADQLLKAPIGWAFTRTGYYLRKFIDPRLQSGQPEDTRWKKYRLAELYLNLAEAENEANGPTTIAQNAVNKVRFRANMPNFPTTLSQQEFQDRIRKERRVELAFEEHRFWDVRRWKILDKTDKLVTGMEITKQPNNSFTYARFVTERRNAWSDKFLIMPIPIKETAIIPDFNLNQNPGW</sequence>
<dbReference type="Pfam" id="PF07980">
    <property type="entry name" value="SusD_RagB"/>
    <property type="match status" value="1"/>
</dbReference>
<evidence type="ECO:0000313" key="8">
    <source>
        <dbReference type="EMBL" id="SMC87459.1"/>
    </source>
</evidence>
<dbReference type="InterPro" id="IPR033985">
    <property type="entry name" value="SusD-like_N"/>
</dbReference>
<dbReference type="Pfam" id="PF14322">
    <property type="entry name" value="SusD-like_3"/>
    <property type="match status" value="1"/>
</dbReference>
<accession>A0A1W2CQF8</accession>
<dbReference type="EMBL" id="FWXT01000002">
    <property type="protein sequence ID" value="SMC87459.1"/>
    <property type="molecule type" value="Genomic_DNA"/>
</dbReference>
<keyword evidence="4" id="KW-0472">Membrane</keyword>
<evidence type="ECO:0000256" key="3">
    <source>
        <dbReference type="ARBA" id="ARBA00022729"/>
    </source>
</evidence>
<evidence type="ECO:0000256" key="2">
    <source>
        <dbReference type="ARBA" id="ARBA00006275"/>
    </source>
</evidence>
<evidence type="ECO:0000256" key="5">
    <source>
        <dbReference type="ARBA" id="ARBA00023237"/>
    </source>
</evidence>
<keyword evidence="3" id="KW-0732">Signal</keyword>
<dbReference type="Proteomes" id="UP000192756">
    <property type="component" value="Unassembled WGS sequence"/>
</dbReference>
<name>A0A1W2CQF8_9SPHI</name>
<dbReference type="OrthoDB" id="691231at2"/>
<evidence type="ECO:0000256" key="4">
    <source>
        <dbReference type="ARBA" id="ARBA00023136"/>
    </source>
</evidence>
<evidence type="ECO:0000259" key="6">
    <source>
        <dbReference type="Pfam" id="PF07980"/>
    </source>
</evidence>
<proteinExistence type="inferred from homology"/>
<dbReference type="SUPFAM" id="SSF48452">
    <property type="entry name" value="TPR-like"/>
    <property type="match status" value="1"/>
</dbReference>
<dbReference type="InterPro" id="IPR012944">
    <property type="entry name" value="SusD_RagB_dom"/>
</dbReference>
<gene>
    <name evidence="8" type="ORF">SAMN04488524_3093</name>
</gene>
<keyword evidence="9" id="KW-1185">Reference proteome</keyword>
<dbReference type="RefSeq" id="WP_084239912.1">
    <property type="nucleotide sequence ID" value="NZ_FWXT01000002.1"/>
</dbReference>
<protein>
    <submittedName>
        <fullName evidence="8">Starch-binding associating with outer membrane</fullName>
    </submittedName>
</protein>
<reference evidence="9" key="1">
    <citation type="submission" date="2017-04" db="EMBL/GenBank/DDBJ databases">
        <authorList>
            <person name="Varghese N."/>
            <person name="Submissions S."/>
        </authorList>
    </citation>
    <scope>NUCLEOTIDE SEQUENCE [LARGE SCALE GENOMIC DNA]</scope>
    <source>
        <strain evidence="9">DSM 12126</strain>
    </source>
</reference>
<keyword evidence="5" id="KW-0998">Cell outer membrane</keyword>
<feature type="domain" description="SusD-like N-terminal" evidence="7">
    <location>
        <begin position="104"/>
        <end position="227"/>
    </location>
</feature>
<comment type="subcellular location">
    <subcellularLocation>
        <location evidence="1">Cell outer membrane</location>
    </subcellularLocation>
</comment>
<dbReference type="InterPro" id="IPR011990">
    <property type="entry name" value="TPR-like_helical_dom_sf"/>
</dbReference>